<dbReference type="Proteomes" id="UP001338125">
    <property type="component" value="Unassembled WGS sequence"/>
</dbReference>
<protein>
    <recommendedName>
        <fullName evidence="2">Zinc-binding loop region of homing endonuclease domain-containing protein</fullName>
    </recommendedName>
</protein>
<feature type="region of interest" description="Disordered" evidence="1">
    <location>
        <begin position="231"/>
        <end position="252"/>
    </location>
</feature>
<feature type="domain" description="Zinc-binding loop region of homing endonuclease" evidence="2">
    <location>
        <begin position="104"/>
        <end position="228"/>
    </location>
</feature>
<proteinExistence type="predicted"/>
<accession>A0ABR0S9S1</accession>
<evidence type="ECO:0000256" key="1">
    <source>
        <dbReference type="SAM" id="MobiDB-lite"/>
    </source>
</evidence>
<dbReference type="InterPro" id="IPR044930">
    <property type="entry name" value="Homing_endonuclease_His-Me"/>
</dbReference>
<evidence type="ECO:0000313" key="4">
    <source>
        <dbReference type="Proteomes" id="UP001338125"/>
    </source>
</evidence>
<dbReference type="SUPFAM" id="SSF54060">
    <property type="entry name" value="His-Me finger endonucleases"/>
    <property type="match status" value="1"/>
</dbReference>
<comment type="caution">
    <text evidence="3">The sequence shown here is derived from an EMBL/GenBank/DDBJ whole genome shotgun (WGS) entry which is preliminary data.</text>
</comment>
<evidence type="ECO:0000259" key="2">
    <source>
        <dbReference type="Pfam" id="PF05551"/>
    </source>
</evidence>
<dbReference type="EMBL" id="JAVFKD010000015">
    <property type="protein sequence ID" value="KAK5988591.1"/>
    <property type="molecule type" value="Genomic_DNA"/>
</dbReference>
<dbReference type="InterPro" id="IPR008704">
    <property type="entry name" value="Endonuclease_Zinc-binding_loop"/>
</dbReference>
<dbReference type="Pfam" id="PF05551">
    <property type="entry name" value="zf-His_Me_endon"/>
    <property type="match status" value="1"/>
</dbReference>
<organism evidence="3 4">
    <name type="scientific">Cladobotryum mycophilum</name>
    <dbReference type="NCBI Taxonomy" id="491253"/>
    <lineage>
        <taxon>Eukaryota</taxon>
        <taxon>Fungi</taxon>
        <taxon>Dikarya</taxon>
        <taxon>Ascomycota</taxon>
        <taxon>Pezizomycotina</taxon>
        <taxon>Sordariomycetes</taxon>
        <taxon>Hypocreomycetidae</taxon>
        <taxon>Hypocreales</taxon>
        <taxon>Hypocreaceae</taxon>
        <taxon>Cladobotryum</taxon>
    </lineage>
</organism>
<gene>
    <name evidence="3" type="ORF">PT974_10077</name>
</gene>
<name>A0ABR0S9S1_9HYPO</name>
<keyword evidence="4" id="KW-1185">Reference proteome</keyword>
<feature type="compositionally biased region" description="Basic and acidic residues" evidence="1">
    <location>
        <begin position="235"/>
        <end position="252"/>
    </location>
</feature>
<dbReference type="Gene3D" id="3.90.75.10">
    <property type="entry name" value="Homing Intron 3 (I-ppo) Encoded Endonuclease, Chain A"/>
    <property type="match status" value="1"/>
</dbReference>
<sequence>MCQSQARSETPETGQKSTGIIKHRVRVRAHSKALSSKKGRRLNQFWGDIRSYLTAADKKLACDAAVATGEASATIKAITELGSKWAGVRLLKFRNNNLINDLDCWMSRNVPGHGNGYQKMNLRKTPHPVTRRPLGVMAFAHQVGIVGNGDGRKLRLTTKGQYQVSHLYHNTGCFNPRHLVVETKEDNKARNTCHNAFIIVTPDGTSIDPWVHWQLQVRRRCILRTRQLKPAHGGHHFDRTTDGPIRRDEREG</sequence>
<reference evidence="3 4" key="1">
    <citation type="submission" date="2024-01" db="EMBL/GenBank/DDBJ databases">
        <title>Complete genome of Cladobotryum mycophilum ATHUM6906.</title>
        <authorList>
            <person name="Christinaki A.C."/>
            <person name="Myridakis A.I."/>
            <person name="Kouvelis V.N."/>
        </authorList>
    </citation>
    <scope>NUCLEOTIDE SEQUENCE [LARGE SCALE GENOMIC DNA]</scope>
    <source>
        <strain evidence="3 4">ATHUM6906</strain>
    </source>
</reference>
<evidence type="ECO:0000313" key="3">
    <source>
        <dbReference type="EMBL" id="KAK5988591.1"/>
    </source>
</evidence>
<dbReference type="InterPro" id="IPR044925">
    <property type="entry name" value="His-Me_finger_sf"/>
</dbReference>